<keyword evidence="3" id="KW-1185">Reference proteome</keyword>
<dbReference type="Pfam" id="PF00583">
    <property type="entry name" value="Acetyltransf_1"/>
    <property type="match status" value="1"/>
</dbReference>
<accession>A0A346Y633</accession>
<evidence type="ECO:0000313" key="2">
    <source>
        <dbReference type="EMBL" id="AXV09930.1"/>
    </source>
</evidence>
<dbReference type="InterPro" id="IPR016181">
    <property type="entry name" value="Acyl_CoA_acyltransferase"/>
</dbReference>
<geneLocation type="plasmid" evidence="3">
    <name>pedy32-46i</name>
</geneLocation>
<protein>
    <recommendedName>
        <fullName evidence="1">N-acetyltransferase domain-containing protein</fullName>
    </recommendedName>
</protein>
<keyword evidence="2" id="KW-0614">Plasmid</keyword>
<feature type="domain" description="N-acetyltransferase" evidence="1">
    <location>
        <begin position="52"/>
        <end position="89"/>
    </location>
</feature>
<evidence type="ECO:0000313" key="3">
    <source>
        <dbReference type="Proteomes" id="UP000264006"/>
    </source>
</evidence>
<gene>
    <name evidence="2" type="ORF">DVS28_b0160</name>
</gene>
<dbReference type="CDD" id="cd04301">
    <property type="entry name" value="NAT_SF"/>
    <property type="match status" value="1"/>
</dbReference>
<dbReference type="EMBL" id="CP031166">
    <property type="protein sequence ID" value="AXV09930.1"/>
    <property type="molecule type" value="Genomic_DNA"/>
</dbReference>
<sequence>MTDTIAGQATDRVPVHFVEVDTDPLDTDTRVVLAIVMRSAASGEGAWPDIAGLATIDDDRGTIEIVRVDEKWRRHGIGKALVTAAEIAAGTELGPSREFSPNGKRLWRSLGRTVPATARSCPAREGDSWGAMLMAEVWWAHGKGDLATTTVLTEQVHDRCGGVTVPNPDS</sequence>
<evidence type="ECO:0000259" key="1">
    <source>
        <dbReference type="Pfam" id="PF00583"/>
    </source>
</evidence>
<organism evidence="2 3">
    <name type="scientific">Euzebya pacifica</name>
    <dbReference type="NCBI Taxonomy" id="1608957"/>
    <lineage>
        <taxon>Bacteria</taxon>
        <taxon>Bacillati</taxon>
        <taxon>Actinomycetota</taxon>
        <taxon>Nitriliruptoria</taxon>
        <taxon>Euzebyales</taxon>
    </lineage>
</organism>
<dbReference type="GO" id="GO:0016747">
    <property type="term" value="F:acyltransferase activity, transferring groups other than amino-acyl groups"/>
    <property type="evidence" value="ECO:0007669"/>
    <property type="project" value="InterPro"/>
</dbReference>
<dbReference type="Gene3D" id="3.40.630.30">
    <property type="match status" value="1"/>
</dbReference>
<dbReference type="RefSeq" id="WP_114594534.1">
    <property type="nucleotide sequence ID" value="NZ_CP031166.1"/>
</dbReference>
<dbReference type="KEGG" id="euz:DVS28_b0160"/>
<name>A0A346Y633_9ACTN</name>
<dbReference type="Proteomes" id="UP000264006">
    <property type="component" value="Plasmid pEDY32-46I"/>
</dbReference>
<dbReference type="OrthoDB" id="9793138at2"/>
<dbReference type="AlphaFoldDB" id="A0A346Y633"/>
<dbReference type="InterPro" id="IPR000182">
    <property type="entry name" value="GNAT_dom"/>
</dbReference>
<reference evidence="2 3" key="1">
    <citation type="submission" date="2018-09" db="EMBL/GenBank/DDBJ databases">
        <title>Complete genome sequence of Euzebya sp. DY32-46 isolated from seawater of Pacific Ocean.</title>
        <authorList>
            <person name="Xu L."/>
            <person name="Wu Y.-H."/>
            <person name="Xu X.-W."/>
        </authorList>
    </citation>
    <scope>NUCLEOTIDE SEQUENCE [LARGE SCALE GENOMIC DNA]</scope>
    <source>
        <strain evidence="2 3">DY32-46</strain>
        <plasmid evidence="3">pedy32-46i</plasmid>
    </source>
</reference>
<proteinExistence type="predicted"/>
<dbReference type="SUPFAM" id="SSF55729">
    <property type="entry name" value="Acyl-CoA N-acyltransferases (Nat)"/>
    <property type="match status" value="1"/>
</dbReference>